<organism evidence="6">
    <name type="scientific">Psilocybe cubensis</name>
    <name type="common">Psychedelic mushroom</name>
    <name type="synonym">Stropharia cubensis</name>
    <dbReference type="NCBI Taxonomy" id="181762"/>
    <lineage>
        <taxon>Eukaryota</taxon>
        <taxon>Fungi</taxon>
        <taxon>Dikarya</taxon>
        <taxon>Basidiomycota</taxon>
        <taxon>Agaricomycotina</taxon>
        <taxon>Agaricomycetes</taxon>
        <taxon>Agaricomycetidae</taxon>
        <taxon>Agaricales</taxon>
        <taxon>Agaricineae</taxon>
        <taxon>Strophariaceae</taxon>
        <taxon>Psilocybe</taxon>
    </lineage>
</organism>
<reference evidence="6" key="1">
    <citation type="submission" date="2021-02" db="EMBL/GenBank/DDBJ databases">
        <title>Psilocybe cubensis genome.</title>
        <authorList>
            <person name="Mckernan K.J."/>
            <person name="Crawford S."/>
            <person name="Trippe A."/>
            <person name="Kane L.T."/>
            <person name="Mclaughlin S."/>
        </authorList>
    </citation>
    <scope>NUCLEOTIDE SEQUENCE [LARGE SCALE GENOMIC DNA]</scope>
    <source>
        <strain evidence="6">MGC-MH-2018</strain>
    </source>
</reference>
<keyword evidence="2 5" id="KW-0812">Transmembrane</keyword>
<feature type="transmembrane region" description="Helical" evidence="5">
    <location>
        <begin position="331"/>
        <end position="351"/>
    </location>
</feature>
<dbReference type="GO" id="GO:0016020">
    <property type="term" value="C:membrane"/>
    <property type="evidence" value="ECO:0007669"/>
    <property type="project" value="UniProtKB-SubCell"/>
</dbReference>
<gene>
    <name evidence="6" type="ORF">JR316_001904</name>
</gene>
<dbReference type="GO" id="GO:0022857">
    <property type="term" value="F:transmembrane transporter activity"/>
    <property type="evidence" value="ECO:0007669"/>
    <property type="project" value="InterPro"/>
</dbReference>
<evidence type="ECO:0008006" key="7">
    <source>
        <dbReference type="Google" id="ProtNLM"/>
    </source>
</evidence>
<keyword evidence="3 5" id="KW-1133">Transmembrane helix</keyword>
<feature type="transmembrane region" description="Helical" evidence="5">
    <location>
        <begin position="166"/>
        <end position="183"/>
    </location>
</feature>
<proteinExistence type="predicted"/>
<feature type="transmembrane region" description="Helical" evidence="5">
    <location>
        <begin position="232"/>
        <end position="250"/>
    </location>
</feature>
<dbReference type="SUPFAM" id="SSF103473">
    <property type="entry name" value="MFS general substrate transporter"/>
    <property type="match status" value="1"/>
</dbReference>
<dbReference type="Gene3D" id="1.20.1250.20">
    <property type="entry name" value="MFS general substrate transporter like domains"/>
    <property type="match status" value="2"/>
</dbReference>
<dbReference type="InterPro" id="IPR049680">
    <property type="entry name" value="FLVCR1-2_SLC49-like"/>
</dbReference>
<dbReference type="AlphaFoldDB" id="A0A8H7Y2A5"/>
<feature type="transmembrane region" description="Helical" evidence="5">
    <location>
        <begin position="387"/>
        <end position="411"/>
    </location>
</feature>
<feature type="transmembrane region" description="Helical" evidence="5">
    <location>
        <begin position="109"/>
        <end position="129"/>
    </location>
</feature>
<sequence>MTMPSSGSTELEKSGSKHSEEVSARVVALAGVERKSTGSLSQELTADQVVESLESDAFPGTYRLYRRRFVGLVALVFLNLIAAMSWPWFGPISNSVASDFNITLDEVNWLGNIVAVVYLPTALLIPVIISRYGIRRCCEIGAVALILSAWIRYSGTARSLSPRSSYSLLILGQFFVSIAQPVYQVIGPKYSETWFNLQGRTTATMIVAISNPVGGALGQLISPLIGDSRRSILILGIMSTAVAPLVFLIHKAPPSPPTYAAAQKPMSLLSLIRAMLGLRVEAAAYMTRRERIDFAIIIANFAVLVAASNGFAILSAQILEPVGYSDDESGLMGACLLLAGMVAAIISAPLFDRVFVHHLAITAKFMIPFAAIGWFSLIWAVRPDNGGALFAIMGIIGICSVPMLAVGMELACEITRNAEASSAILWFAGNLFAVVFILVAGALRAGPEASPPLNMRRYLVFMGVIILTACSSIFFLHGAQKRKALDQEKAAEVQAHQELIQRTDL</sequence>
<dbReference type="OrthoDB" id="422206at2759"/>
<dbReference type="InterPro" id="IPR036259">
    <property type="entry name" value="MFS_trans_sf"/>
</dbReference>
<dbReference type="InterPro" id="IPR011701">
    <property type="entry name" value="MFS"/>
</dbReference>
<evidence type="ECO:0000256" key="2">
    <source>
        <dbReference type="ARBA" id="ARBA00022692"/>
    </source>
</evidence>
<dbReference type="Pfam" id="PF07690">
    <property type="entry name" value="MFS_1"/>
    <property type="match status" value="1"/>
</dbReference>
<evidence type="ECO:0000256" key="1">
    <source>
        <dbReference type="ARBA" id="ARBA00004141"/>
    </source>
</evidence>
<evidence type="ECO:0000256" key="4">
    <source>
        <dbReference type="ARBA" id="ARBA00023136"/>
    </source>
</evidence>
<feature type="transmembrane region" description="Helical" evidence="5">
    <location>
        <begin position="203"/>
        <end position="225"/>
    </location>
</feature>
<evidence type="ECO:0000313" key="6">
    <source>
        <dbReference type="EMBL" id="KAG5172405.1"/>
    </source>
</evidence>
<dbReference type="EMBL" id="JAFIQS010000002">
    <property type="protein sequence ID" value="KAG5172405.1"/>
    <property type="molecule type" value="Genomic_DNA"/>
</dbReference>
<feature type="transmembrane region" description="Helical" evidence="5">
    <location>
        <begin position="363"/>
        <end position="381"/>
    </location>
</feature>
<feature type="transmembrane region" description="Helical" evidence="5">
    <location>
        <begin position="294"/>
        <end position="319"/>
    </location>
</feature>
<keyword evidence="4 5" id="KW-0472">Membrane</keyword>
<dbReference type="PANTHER" id="PTHR10924">
    <property type="entry name" value="MAJOR FACILITATOR SUPERFAMILY PROTEIN-RELATED"/>
    <property type="match status" value="1"/>
</dbReference>
<feature type="transmembrane region" description="Helical" evidence="5">
    <location>
        <begin position="458"/>
        <end position="479"/>
    </location>
</feature>
<feature type="transmembrane region" description="Helical" evidence="5">
    <location>
        <begin position="69"/>
        <end position="89"/>
    </location>
</feature>
<accession>A0A8H7Y2A5</accession>
<name>A0A8H7Y2A5_PSICU</name>
<comment type="caution">
    <text evidence="6">The sequence shown here is derived from an EMBL/GenBank/DDBJ whole genome shotgun (WGS) entry which is preliminary data.</text>
</comment>
<evidence type="ECO:0000256" key="3">
    <source>
        <dbReference type="ARBA" id="ARBA00022989"/>
    </source>
</evidence>
<comment type="subcellular location">
    <subcellularLocation>
        <location evidence="1">Membrane</location>
        <topology evidence="1">Multi-pass membrane protein</topology>
    </subcellularLocation>
</comment>
<feature type="transmembrane region" description="Helical" evidence="5">
    <location>
        <begin position="423"/>
        <end position="446"/>
    </location>
</feature>
<protein>
    <recommendedName>
        <fullName evidence="7">Major facilitator superfamily (MFS) profile domain-containing protein</fullName>
    </recommendedName>
</protein>
<dbReference type="PANTHER" id="PTHR10924:SF6">
    <property type="entry name" value="SOLUTE CARRIER FAMILY 49 MEMBER A3"/>
    <property type="match status" value="1"/>
</dbReference>
<evidence type="ECO:0000256" key="5">
    <source>
        <dbReference type="SAM" id="Phobius"/>
    </source>
</evidence>